<dbReference type="Pfam" id="PF00083">
    <property type="entry name" value="Sugar_tr"/>
    <property type="match status" value="1"/>
</dbReference>
<accession>A0ABQ7XI18</accession>
<dbReference type="InterPro" id="IPR050549">
    <property type="entry name" value="MFS_Trehalose_Transporter"/>
</dbReference>
<evidence type="ECO:0000256" key="3">
    <source>
        <dbReference type="ARBA" id="ARBA00022448"/>
    </source>
</evidence>
<dbReference type="Gene3D" id="1.20.1250.20">
    <property type="entry name" value="MFS general substrate transporter like domains"/>
    <property type="match status" value="1"/>
</dbReference>
<evidence type="ECO:0000256" key="9">
    <source>
        <dbReference type="SAM" id="Phobius"/>
    </source>
</evidence>
<feature type="transmembrane region" description="Helical" evidence="9">
    <location>
        <begin position="159"/>
        <end position="180"/>
    </location>
</feature>
<dbReference type="InterPro" id="IPR005828">
    <property type="entry name" value="MFS_sugar_transport-like"/>
</dbReference>
<dbReference type="InterPro" id="IPR005829">
    <property type="entry name" value="Sugar_transporter_CS"/>
</dbReference>
<keyword evidence="12" id="KW-1185">Reference proteome</keyword>
<feature type="compositionally biased region" description="Basic and acidic residues" evidence="8">
    <location>
        <begin position="1"/>
        <end position="16"/>
    </location>
</feature>
<proteinExistence type="inferred from homology"/>
<name>A0ABQ7XI18_BRANA</name>
<evidence type="ECO:0000256" key="2">
    <source>
        <dbReference type="ARBA" id="ARBA00010992"/>
    </source>
</evidence>
<keyword evidence="3" id="KW-0813">Transport</keyword>
<protein>
    <recommendedName>
        <fullName evidence="10">Major facilitator superfamily (MFS) profile domain-containing protein</fullName>
    </recommendedName>
</protein>
<keyword evidence="4" id="KW-0762">Sugar transport</keyword>
<evidence type="ECO:0000256" key="4">
    <source>
        <dbReference type="ARBA" id="ARBA00022597"/>
    </source>
</evidence>
<dbReference type="PANTHER" id="PTHR48021:SF21">
    <property type="entry name" value="SUGAR TRANSPORTER ERD6-LIKE 8"/>
    <property type="match status" value="1"/>
</dbReference>
<dbReference type="EMBL" id="JAGKQM010000048">
    <property type="protein sequence ID" value="KAH0855608.1"/>
    <property type="molecule type" value="Genomic_DNA"/>
</dbReference>
<dbReference type="InterPro" id="IPR036259">
    <property type="entry name" value="MFS_trans_sf"/>
</dbReference>
<feature type="transmembrane region" description="Helical" evidence="9">
    <location>
        <begin position="97"/>
        <end position="116"/>
    </location>
</feature>
<keyword evidence="6 9" id="KW-1133">Transmembrane helix</keyword>
<dbReference type="PROSITE" id="PS00216">
    <property type="entry name" value="SUGAR_TRANSPORT_1"/>
    <property type="match status" value="1"/>
</dbReference>
<feature type="transmembrane region" description="Helical" evidence="9">
    <location>
        <begin position="128"/>
        <end position="147"/>
    </location>
</feature>
<feature type="non-terminal residue" evidence="11">
    <location>
        <position position="186"/>
    </location>
</feature>
<sequence length="186" mass="20178">MARREDDMEKVKDKSEPLLLPENGSDVSEEEGASWMVCLSTFIAVCGSYEFGTCFSVFGSILNVGAVLGAITSGKISDFIGRKGVQKHSLTKSQKLYAMRLSSVISAIGWMIIYFSKGDIPLDFGRFLTGYGCGTLSYVVPVFIAEISPRKLRGALATLNQLFLVIGLASMFLIGAVINWRALALT</sequence>
<keyword evidence="7 9" id="KW-0472">Membrane</keyword>
<evidence type="ECO:0000259" key="10">
    <source>
        <dbReference type="PROSITE" id="PS50850"/>
    </source>
</evidence>
<comment type="similarity">
    <text evidence="2">Belongs to the major facilitator superfamily. Sugar transporter (TC 2.A.1.1) family.</text>
</comment>
<comment type="subcellular location">
    <subcellularLocation>
        <location evidence="1">Membrane</location>
        <topology evidence="1">Multi-pass membrane protein</topology>
    </subcellularLocation>
</comment>
<comment type="caution">
    <text evidence="11">The sequence shown here is derived from an EMBL/GenBank/DDBJ whole genome shotgun (WGS) entry which is preliminary data.</text>
</comment>
<evidence type="ECO:0000256" key="6">
    <source>
        <dbReference type="ARBA" id="ARBA00022989"/>
    </source>
</evidence>
<dbReference type="Proteomes" id="UP000824890">
    <property type="component" value="Unassembled WGS sequence"/>
</dbReference>
<evidence type="ECO:0000256" key="5">
    <source>
        <dbReference type="ARBA" id="ARBA00022692"/>
    </source>
</evidence>
<dbReference type="InterPro" id="IPR020846">
    <property type="entry name" value="MFS_dom"/>
</dbReference>
<feature type="region of interest" description="Disordered" evidence="8">
    <location>
        <begin position="1"/>
        <end position="26"/>
    </location>
</feature>
<dbReference type="PANTHER" id="PTHR48021">
    <property type="match status" value="1"/>
</dbReference>
<evidence type="ECO:0000256" key="7">
    <source>
        <dbReference type="ARBA" id="ARBA00023136"/>
    </source>
</evidence>
<organism evidence="11 12">
    <name type="scientific">Brassica napus</name>
    <name type="common">Rape</name>
    <dbReference type="NCBI Taxonomy" id="3708"/>
    <lineage>
        <taxon>Eukaryota</taxon>
        <taxon>Viridiplantae</taxon>
        <taxon>Streptophyta</taxon>
        <taxon>Embryophyta</taxon>
        <taxon>Tracheophyta</taxon>
        <taxon>Spermatophyta</taxon>
        <taxon>Magnoliopsida</taxon>
        <taxon>eudicotyledons</taxon>
        <taxon>Gunneridae</taxon>
        <taxon>Pentapetalae</taxon>
        <taxon>rosids</taxon>
        <taxon>malvids</taxon>
        <taxon>Brassicales</taxon>
        <taxon>Brassicaceae</taxon>
        <taxon>Brassiceae</taxon>
        <taxon>Brassica</taxon>
    </lineage>
</organism>
<keyword evidence="5 9" id="KW-0812">Transmembrane</keyword>
<dbReference type="SUPFAM" id="SSF103473">
    <property type="entry name" value="MFS general substrate transporter"/>
    <property type="match status" value="1"/>
</dbReference>
<gene>
    <name evidence="11" type="ORF">HID58_004044</name>
</gene>
<evidence type="ECO:0000256" key="1">
    <source>
        <dbReference type="ARBA" id="ARBA00004141"/>
    </source>
</evidence>
<feature type="domain" description="Major facilitator superfamily (MFS) profile" evidence="10">
    <location>
        <begin position="1"/>
        <end position="186"/>
    </location>
</feature>
<evidence type="ECO:0000313" key="12">
    <source>
        <dbReference type="Proteomes" id="UP000824890"/>
    </source>
</evidence>
<reference evidence="11 12" key="1">
    <citation type="submission" date="2021-05" db="EMBL/GenBank/DDBJ databases">
        <title>Genome Assembly of Synthetic Allotetraploid Brassica napus Reveals Homoeologous Exchanges between Subgenomes.</title>
        <authorList>
            <person name="Davis J.T."/>
        </authorList>
    </citation>
    <scope>NUCLEOTIDE SEQUENCE [LARGE SCALE GENOMIC DNA]</scope>
    <source>
        <strain evidence="12">cv. Da-Ae</strain>
        <tissue evidence="11">Seedling</tissue>
    </source>
</reference>
<evidence type="ECO:0000313" key="11">
    <source>
        <dbReference type="EMBL" id="KAH0855608.1"/>
    </source>
</evidence>
<dbReference type="PROSITE" id="PS50850">
    <property type="entry name" value="MFS"/>
    <property type="match status" value="1"/>
</dbReference>
<evidence type="ECO:0000256" key="8">
    <source>
        <dbReference type="SAM" id="MobiDB-lite"/>
    </source>
</evidence>